<dbReference type="Proteomes" id="UP000799537">
    <property type="component" value="Unassembled WGS sequence"/>
</dbReference>
<accession>A0A6A6CSS1</accession>
<keyword evidence="2" id="KW-1185">Reference proteome</keyword>
<gene>
    <name evidence="1" type="ORF">M409DRAFT_19148</name>
</gene>
<reference evidence="1" key="1">
    <citation type="journal article" date="2020" name="Stud. Mycol.">
        <title>101 Dothideomycetes genomes: a test case for predicting lifestyles and emergence of pathogens.</title>
        <authorList>
            <person name="Haridas S."/>
            <person name="Albert R."/>
            <person name="Binder M."/>
            <person name="Bloem J."/>
            <person name="Labutti K."/>
            <person name="Salamov A."/>
            <person name="Andreopoulos B."/>
            <person name="Baker S."/>
            <person name="Barry K."/>
            <person name="Bills G."/>
            <person name="Bluhm B."/>
            <person name="Cannon C."/>
            <person name="Castanera R."/>
            <person name="Culley D."/>
            <person name="Daum C."/>
            <person name="Ezra D."/>
            <person name="Gonzalez J."/>
            <person name="Henrissat B."/>
            <person name="Kuo A."/>
            <person name="Liang C."/>
            <person name="Lipzen A."/>
            <person name="Lutzoni F."/>
            <person name="Magnuson J."/>
            <person name="Mondo S."/>
            <person name="Nolan M."/>
            <person name="Ohm R."/>
            <person name="Pangilinan J."/>
            <person name="Park H.-J."/>
            <person name="Ramirez L."/>
            <person name="Alfaro M."/>
            <person name="Sun H."/>
            <person name="Tritt A."/>
            <person name="Yoshinaga Y."/>
            <person name="Zwiers L.-H."/>
            <person name="Turgeon B."/>
            <person name="Goodwin S."/>
            <person name="Spatafora J."/>
            <person name="Crous P."/>
            <person name="Grigoriev I."/>
        </authorList>
    </citation>
    <scope>NUCLEOTIDE SEQUENCE</scope>
    <source>
        <strain evidence="1">ATCC 36951</strain>
    </source>
</reference>
<sequence length="268" mass="30447">MELTNSGDRPQYRLADPSEDEVVARILYNSFLRNWDINWWQNLQEHIPPVESAPQGDDTSILEALTAAQQDRLTFYRAIVRLVRLIGGSISVAVPAGSSQPAAMLCWLPPKVEVTTYAVLRSGFLFALLRLGRFMGTWNFLYFESKLSGLYDRCLRPLGYKSRHEGAFVQILGTDPAHAGKGLSAGLLRWQIEQYRQQCLEKDNFTPVFLDTAGDYQQKLYEKMGFRPLGRQKLQVKVDEGGLKCSTGGPRDFFLRVMMLIMKEEDSL</sequence>
<dbReference type="AlphaFoldDB" id="A0A6A6CSS1"/>
<evidence type="ECO:0000313" key="1">
    <source>
        <dbReference type="EMBL" id="KAF2170327.1"/>
    </source>
</evidence>
<dbReference type="Gene3D" id="3.40.630.30">
    <property type="match status" value="1"/>
</dbReference>
<proteinExistence type="predicted"/>
<evidence type="ECO:0000313" key="2">
    <source>
        <dbReference type="Proteomes" id="UP000799537"/>
    </source>
</evidence>
<protein>
    <recommendedName>
        <fullName evidence="3">N-acetyltransferase domain-containing protein</fullName>
    </recommendedName>
</protein>
<organism evidence="1 2">
    <name type="scientific">Zasmidium cellare ATCC 36951</name>
    <dbReference type="NCBI Taxonomy" id="1080233"/>
    <lineage>
        <taxon>Eukaryota</taxon>
        <taxon>Fungi</taxon>
        <taxon>Dikarya</taxon>
        <taxon>Ascomycota</taxon>
        <taxon>Pezizomycotina</taxon>
        <taxon>Dothideomycetes</taxon>
        <taxon>Dothideomycetidae</taxon>
        <taxon>Mycosphaerellales</taxon>
        <taxon>Mycosphaerellaceae</taxon>
        <taxon>Zasmidium</taxon>
    </lineage>
</organism>
<dbReference type="InterPro" id="IPR016181">
    <property type="entry name" value="Acyl_CoA_acyltransferase"/>
</dbReference>
<dbReference type="SUPFAM" id="SSF55729">
    <property type="entry name" value="Acyl-CoA N-acyltransferases (Nat)"/>
    <property type="match status" value="1"/>
</dbReference>
<dbReference type="GeneID" id="54558079"/>
<name>A0A6A6CSS1_ZASCE</name>
<dbReference type="RefSeq" id="XP_033671216.1">
    <property type="nucleotide sequence ID" value="XM_033804807.1"/>
</dbReference>
<dbReference type="OrthoDB" id="2832510at2759"/>
<dbReference type="EMBL" id="ML993585">
    <property type="protein sequence ID" value="KAF2170327.1"/>
    <property type="molecule type" value="Genomic_DNA"/>
</dbReference>
<evidence type="ECO:0008006" key="3">
    <source>
        <dbReference type="Google" id="ProtNLM"/>
    </source>
</evidence>